<evidence type="ECO:0000256" key="3">
    <source>
        <dbReference type="ARBA" id="ARBA00022475"/>
    </source>
</evidence>
<dbReference type="AlphaFoldDB" id="A0A3M8AYB6"/>
<comment type="subcellular location">
    <subcellularLocation>
        <location evidence="1">Cell membrane</location>
        <topology evidence="1">Multi-pass membrane protein</topology>
    </subcellularLocation>
</comment>
<sequence length="409" mass="44171">MMSVATSTSALWKKRSYRYILLGQLTSELGASLGTLANSWIIYQVTGSQVAVGQMWLLYFVPSLVVQLLAGPYLDRYDKKHVMLFSQWMRSIAFGCSFAAIATTPGSLWPLYLTALVNGLVQPLYVPASQSLLPALVPKDQLLQANAYLDSALRIAMIAGPSLGGILVASIGGDLVLALVAVGYALSGAFLLPCKNAPVFPARLTESWFSMFKAGLAIFREKQLLLYLSLYSALVQFAVGVTLVLNLPFVAGELRGTAFHVGVFLASYPFGYLLGTFLVPRLHNGREQPLIMLGSLLMGGASFIALGFTHMIGLAILLEVLAGVAAPFFQLHSTRLFQLHVPSAMMGRVFSVRLLIVRTTMPAGIWLGGTLSDSFGIRPLYIAIGALIVVAAVSGISLRKFVKYRIFPV</sequence>
<dbReference type="PANTHER" id="PTHR23513:SF6">
    <property type="entry name" value="MAJOR FACILITATOR SUPERFAMILY ASSOCIATED DOMAIN-CONTAINING PROTEIN"/>
    <property type="match status" value="1"/>
</dbReference>
<gene>
    <name evidence="9" type="ORF">EDM57_14315</name>
</gene>
<dbReference type="PROSITE" id="PS50850">
    <property type="entry name" value="MFS"/>
    <property type="match status" value="1"/>
</dbReference>
<keyword evidence="10" id="KW-1185">Reference proteome</keyword>
<dbReference type="GO" id="GO:0005886">
    <property type="term" value="C:plasma membrane"/>
    <property type="evidence" value="ECO:0007669"/>
    <property type="project" value="UniProtKB-SubCell"/>
</dbReference>
<feature type="transmembrane region" description="Helical" evidence="7">
    <location>
        <begin position="21"/>
        <end position="43"/>
    </location>
</feature>
<dbReference type="InterPro" id="IPR020846">
    <property type="entry name" value="MFS_dom"/>
</dbReference>
<proteinExistence type="predicted"/>
<keyword evidence="2" id="KW-0813">Transport</keyword>
<dbReference type="EMBL" id="RHHS01000033">
    <property type="protein sequence ID" value="RNB55667.1"/>
    <property type="molecule type" value="Genomic_DNA"/>
</dbReference>
<feature type="transmembrane region" description="Helical" evidence="7">
    <location>
        <begin position="224"/>
        <end position="245"/>
    </location>
</feature>
<evidence type="ECO:0000256" key="5">
    <source>
        <dbReference type="ARBA" id="ARBA00022989"/>
    </source>
</evidence>
<keyword evidence="6 7" id="KW-0472">Membrane</keyword>
<accession>A0A3M8AYB6</accession>
<organism evidence="9 10">
    <name type="scientific">Brevibacillus gelatini</name>
    <dbReference type="NCBI Taxonomy" id="1655277"/>
    <lineage>
        <taxon>Bacteria</taxon>
        <taxon>Bacillati</taxon>
        <taxon>Bacillota</taxon>
        <taxon>Bacilli</taxon>
        <taxon>Bacillales</taxon>
        <taxon>Paenibacillaceae</taxon>
        <taxon>Brevibacillus</taxon>
    </lineage>
</organism>
<reference evidence="9 10" key="1">
    <citation type="submission" date="2018-10" db="EMBL/GenBank/DDBJ databases">
        <title>Phylogenomics of Brevibacillus.</title>
        <authorList>
            <person name="Dunlap C."/>
        </authorList>
    </citation>
    <scope>NUCLEOTIDE SEQUENCE [LARGE SCALE GENOMIC DNA]</scope>
    <source>
        <strain evidence="9 10">DSM 100115</strain>
    </source>
</reference>
<evidence type="ECO:0000256" key="1">
    <source>
        <dbReference type="ARBA" id="ARBA00004651"/>
    </source>
</evidence>
<dbReference type="SUPFAM" id="SSF103473">
    <property type="entry name" value="MFS general substrate transporter"/>
    <property type="match status" value="1"/>
</dbReference>
<feature type="transmembrane region" description="Helical" evidence="7">
    <location>
        <begin position="290"/>
        <end position="306"/>
    </location>
</feature>
<evidence type="ECO:0000256" key="2">
    <source>
        <dbReference type="ARBA" id="ARBA00022448"/>
    </source>
</evidence>
<keyword evidence="5 7" id="KW-1133">Transmembrane helix</keyword>
<dbReference type="CDD" id="cd06173">
    <property type="entry name" value="MFS_MefA_like"/>
    <property type="match status" value="1"/>
</dbReference>
<keyword evidence="3" id="KW-1003">Cell membrane</keyword>
<dbReference type="Proteomes" id="UP000268829">
    <property type="component" value="Unassembled WGS sequence"/>
</dbReference>
<feature type="transmembrane region" description="Helical" evidence="7">
    <location>
        <begin position="380"/>
        <end position="398"/>
    </location>
</feature>
<protein>
    <submittedName>
        <fullName evidence="9">MFS transporter</fullName>
    </submittedName>
</protein>
<feature type="transmembrane region" description="Helical" evidence="7">
    <location>
        <begin position="55"/>
        <end position="74"/>
    </location>
</feature>
<name>A0A3M8AYB6_9BACL</name>
<comment type="caution">
    <text evidence="9">The sequence shown here is derived from an EMBL/GenBank/DDBJ whole genome shotgun (WGS) entry which is preliminary data.</text>
</comment>
<evidence type="ECO:0000256" key="6">
    <source>
        <dbReference type="ARBA" id="ARBA00023136"/>
    </source>
</evidence>
<feature type="transmembrane region" description="Helical" evidence="7">
    <location>
        <begin position="312"/>
        <end position="329"/>
    </location>
</feature>
<feature type="transmembrane region" description="Helical" evidence="7">
    <location>
        <begin position="175"/>
        <end position="194"/>
    </location>
</feature>
<dbReference type="OrthoDB" id="9775268at2"/>
<evidence type="ECO:0000313" key="10">
    <source>
        <dbReference type="Proteomes" id="UP000268829"/>
    </source>
</evidence>
<dbReference type="InterPro" id="IPR011701">
    <property type="entry name" value="MFS"/>
</dbReference>
<dbReference type="InterPro" id="IPR036259">
    <property type="entry name" value="MFS_trans_sf"/>
</dbReference>
<feature type="transmembrane region" description="Helical" evidence="7">
    <location>
        <begin position="350"/>
        <end position="368"/>
    </location>
</feature>
<evidence type="ECO:0000256" key="7">
    <source>
        <dbReference type="SAM" id="Phobius"/>
    </source>
</evidence>
<dbReference type="GO" id="GO:0022857">
    <property type="term" value="F:transmembrane transporter activity"/>
    <property type="evidence" value="ECO:0007669"/>
    <property type="project" value="InterPro"/>
</dbReference>
<dbReference type="Pfam" id="PF07690">
    <property type="entry name" value="MFS_1"/>
    <property type="match status" value="1"/>
</dbReference>
<evidence type="ECO:0000313" key="9">
    <source>
        <dbReference type="EMBL" id="RNB55667.1"/>
    </source>
</evidence>
<keyword evidence="4 7" id="KW-0812">Transmembrane</keyword>
<feature type="transmembrane region" description="Helical" evidence="7">
    <location>
        <begin position="257"/>
        <end position="278"/>
    </location>
</feature>
<evidence type="ECO:0000256" key="4">
    <source>
        <dbReference type="ARBA" id="ARBA00022692"/>
    </source>
</evidence>
<dbReference type="PANTHER" id="PTHR23513">
    <property type="entry name" value="INTEGRAL MEMBRANE EFFLUX PROTEIN-RELATED"/>
    <property type="match status" value="1"/>
</dbReference>
<feature type="domain" description="Major facilitator superfamily (MFS) profile" evidence="8">
    <location>
        <begin position="224"/>
        <end position="409"/>
    </location>
</feature>
<evidence type="ECO:0000259" key="8">
    <source>
        <dbReference type="PROSITE" id="PS50850"/>
    </source>
</evidence>
<dbReference type="Gene3D" id="1.20.1250.20">
    <property type="entry name" value="MFS general substrate transporter like domains"/>
    <property type="match status" value="1"/>
</dbReference>